<feature type="domain" description="Helitron helicase-like" evidence="1">
    <location>
        <begin position="2"/>
        <end position="112"/>
    </location>
</feature>
<dbReference type="Proteomes" id="UP000054018">
    <property type="component" value="Unassembled WGS sequence"/>
</dbReference>
<dbReference type="STRING" id="765257.A0A0C9YJY4"/>
<dbReference type="InterPro" id="IPR025476">
    <property type="entry name" value="Helitron_helicase-like"/>
</dbReference>
<reference evidence="2 3" key="1">
    <citation type="submission" date="2014-04" db="EMBL/GenBank/DDBJ databases">
        <authorList>
            <consortium name="DOE Joint Genome Institute"/>
            <person name="Kuo A."/>
            <person name="Kohler A."/>
            <person name="Costa M.D."/>
            <person name="Nagy L.G."/>
            <person name="Floudas D."/>
            <person name="Copeland A."/>
            <person name="Barry K.W."/>
            <person name="Cichocki N."/>
            <person name="Veneault-Fourrey C."/>
            <person name="LaButti K."/>
            <person name="Lindquist E.A."/>
            <person name="Lipzen A."/>
            <person name="Lundell T."/>
            <person name="Morin E."/>
            <person name="Murat C."/>
            <person name="Sun H."/>
            <person name="Tunlid A."/>
            <person name="Henrissat B."/>
            <person name="Grigoriev I.V."/>
            <person name="Hibbett D.S."/>
            <person name="Martin F."/>
            <person name="Nordberg H.P."/>
            <person name="Cantor M.N."/>
            <person name="Hua S.X."/>
        </authorList>
    </citation>
    <scope>NUCLEOTIDE SEQUENCE [LARGE SCALE GENOMIC DNA]</scope>
    <source>
        <strain evidence="2 3">441</strain>
    </source>
</reference>
<accession>A0A0C9YJY4</accession>
<proteinExistence type="predicted"/>
<protein>
    <recommendedName>
        <fullName evidence="1">Helitron helicase-like domain-containing protein</fullName>
    </recommendedName>
</protein>
<dbReference type="OrthoDB" id="3050185at2759"/>
<reference evidence="3" key="2">
    <citation type="submission" date="2015-01" db="EMBL/GenBank/DDBJ databases">
        <title>Evolutionary Origins and Diversification of the Mycorrhizal Mutualists.</title>
        <authorList>
            <consortium name="DOE Joint Genome Institute"/>
            <consortium name="Mycorrhizal Genomics Consortium"/>
            <person name="Kohler A."/>
            <person name="Kuo A."/>
            <person name="Nagy L.G."/>
            <person name="Floudas D."/>
            <person name="Copeland A."/>
            <person name="Barry K.W."/>
            <person name="Cichocki N."/>
            <person name="Veneault-Fourrey C."/>
            <person name="LaButti K."/>
            <person name="Lindquist E.A."/>
            <person name="Lipzen A."/>
            <person name="Lundell T."/>
            <person name="Morin E."/>
            <person name="Murat C."/>
            <person name="Riley R."/>
            <person name="Ohm R."/>
            <person name="Sun H."/>
            <person name="Tunlid A."/>
            <person name="Henrissat B."/>
            <person name="Grigoriev I.V."/>
            <person name="Hibbett D.S."/>
            <person name="Martin F."/>
        </authorList>
    </citation>
    <scope>NUCLEOTIDE SEQUENCE [LARGE SCALE GENOMIC DNA]</scope>
    <source>
        <strain evidence="3">441</strain>
    </source>
</reference>
<keyword evidence="3" id="KW-1185">Reference proteome</keyword>
<dbReference type="Pfam" id="PF14214">
    <property type="entry name" value="Helitron_like_N"/>
    <property type="match status" value="1"/>
</dbReference>
<gene>
    <name evidence="2" type="ORF">PISMIDRAFT_9649</name>
</gene>
<evidence type="ECO:0000259" key="1">
    <source>
        <dbReference type="Pfam" id="PF14214"/>
    </source>
</evidence>
<evidence type="ECO:0000313" key="2">
    <source>
        <dbReference type="EMBL" id="KIK25270.1"/>
    </source>
</evidence>
<dbReference type="AlphaFoldDB" id="A0A0C9YJY4"/>
<evidence type="ECO:0000313" key="3">
    <source>
        <dbReference type="Proteomes" id="UP000054018"/>
    </source>
</evidence>
<sequence length="457" mass="51841">MFNPPSLWLTINPCDLHDPIAQVFAGEHIDLDNFNAQLGPSKERRAQNVAADPYASAKFLHYLIKVILETLFGISYPLWHNAPSEGVFGRLTAYFGVVESQGRGTLHLHVLLWLANAPPMEEMERQLKKPEFRNHVRNFIEANIHAYVPGLETEESLRAIPNDTEGKISTKNQVTDYSLRGDLLVDANIIDFFVGSYEMNVDHKESSLSSKYDGDGKWRGRPRHDRIPYLALHPNSSCKQRVKRAAGHNNLPNFIGQCFPRRDVTDNYSFYCACMLMLLKPWRSLATDLKRPLQSWESAFDEFLASAEQQIHNIISGIQYFHECKSSALQQNRDFDVVDENLHAHEPLMQDLQQDNSQDPSVHMLLSEESLVNLMSSQTCDREDIHGRLAIESGKMAGIFDEVNDQLSDTQQFSTCGVKVATDNDVCNLVAWKQQMSNDISRQKVAADSPHDINEKA</sequence>
<dbReference type="EMBL" id="KN833709">
    <property type="protein sequence ID" value="KIK25270.1"/>
    <property type="molecule type" value="Genomic_DNA"/>
</dbReference>
<name>A0A0C9YJY4_9AGAM</name>
<organism evidence="2 3">
    <name type="scientific">Pisolithus microcarpus 441</name>
    <dbReference type="NCBI Taxonomy" id="765257"/>
    <lineage>
        <taxon>Eukaryota</taxon>
        <taxon>Fungi</taxon>
        <taxon>Dikarya</taxon>
        <taxon>Basidiomycota</taxon>
        <taxon>Agaricomycotina</taxon>
        <taxon>Agaricomycetes</taxon>
        <taxon>Agaricomycetidae</taxon>
        <taxon>Boletales</taxon>
        <taxon>Sclerodermatineae</taxon>
        <taxon>Pisolithaceae</taxon>
        <taxon>Pisolithus</taxon>
    </lineage>
</organism>
<dbReference type="HOGENOM" id="CLU_598666_0_0_1"/>